<keyword evidence="4" id="KW-1185">Reference proteome</keyword>
<feature type="chain" id="PRO_5047291077" evidence="1">
    <location>
        <begin position="45"/>
        <end position="314"/>
    </location>
</feature>
<dbReference type="PANTHER" id="PTHR10587">
    <property type="entry name" value="GLYCOSYL TRANSFERASE-RELATED"/>
    <property type="match status" value="1"/>
</dbReference>
<evidence type="ECO:0000313" key="4">
    <source>
        <dbReference type="Proteomes" id="UP001195903"/>
    </source>
</evidence>
<evidence type="ECO:0000256" key="1">
    <source>
        <dbReference type="SAM" id="SignalP"/>
    </source>
</evidence>
<dbReference type="Proteomes" id="UP001195903">
    <property type="component" value="Unassembled WGS sequence"/>
</dbReference>
<gene>
    <name evidence="3" type="ORF">KJI95_06265</name>
</gene>
<organism evidence="3 4">
    <name type="scientific">Shewanella jiangmenensis</name>
    <dbReference type="NCBI Taxonomy" id="2837387"/>
    <lineage>
        <taxon>Bacteria</taxon>
        <taxon>Pseudomonadati</taxon>
        <taxon>Pseudomonadota</taxon>
        <taxon>Gammaproteobacteria</taxon>
        <taxon>Alteromonadales</taxon>
        <taxon>Shewanellaceae</taxon>
        <taxon>Shewanella</taxon>
    </lineage>
</organism>
<dbReference type="Pfam" id="PF01522">
    <property type="entry name" value="Polysacc_deac_1"/>
    <property type="match status" value="1"/>
</dbReference>
<dbReference type="CDD" id="cd10967">
    <property type="entry name" value="CE4_GLA_like_6s"/>
    <property type="match status" value="1"/>
</dbReference>
<proteinExistence type="predicted"/>
<evidence type="ECO:0000259" key="2">
    <source>
        <dbReference type="PROSITE" id="PS51677"/>
    </source>
</evidence>
<comment type="caution">
    <text evidence="3">The sequence shown here is derived from an EMBL/GenBank/DDBJ whole genome shotgun (WGS) entry which is preliminary data.</text>
</comment>
<sequence>MNLRFPTRYWRAQSLTKTCTGSVKTAAAALVLAISIPASIPANAAETSAQGQAAPQSIYPNQARNAVSLSFDDARVSQADVGLALLSRYQVKATFYLLPVFAKERLPQWREALKNGHEIGNHTLSHLCTGNFQWLREHDAGLEQADLAFIAKDLDESQTFFKQEFGITPKHFAYPCGQTFVGRGKEVKSYVPLIAERFSTGRTWNDETANLPGYTDFAQLRTLPIDNKSFTEIKAMLEAQRETNKWLILAGHDIGSEGTFTTRTTALEQLIQYLQDPANGYWLAPVGQVAEHLQATMPSNATAAASATVSQTSR</sequence>
<keyword evidence="1" id="KW-0732">Signal</keyword>
<reference evidence="3 4" key="1">
    <citation type="submission" date="2021-05" db="EMBL/GenBank/DDBJ databases">
        <title>Shewanella sp. JM162201.</title>
        <authorList>
            <person name="Xu S."/>
            <person name="Li A."/>
        </authorList>
    </citation>
    <scope>NUCLEOTIDE SEQUENCE [LARGE SCALE GENOMIC DNA]</scope>
    <source>
        <strain evidence="3 4">JM162201</strain>
    </source>
</reference>
<dbReference type="InterPro" id="IPR050248">
    <property type="entry name" value="Polysacc_deacetylase_ArnD"/>
</dbReference>
<feature type="signal peptide" evidence="1">
    <location>
        <begin position="1"/>
        <end position="44"/>
    </location>
</feature>
<dbReference type="EMBL" id="JAHEPS010000002">
    <property type="protein sequence ID" value="MBT1444128.1"/>
    <property type="molecule type" value="Genomic_DNA"/>
</dbReference>
<dbReference type="PANTHER" id="PTHR10587:SF80">
    <property type="entry name" value="CHITOOLIGOSACCHARIDE DEACETYLASE"/>
    <property type="match status" value="1"/>
</dbReference>
<dbReference type="PROSITE" id="PS51677">
    <property type="entry name" value="NODB"/>
    <property type="match status" value="1"/>
</dbReference>
<evidence type="ECO:0000313" key="3">
    <source>
        <dbReference type="EMBL" id="MBT1444128.1"/>
    </source>
</evidence>
<dbReference type="SUPFAM" id="SSF88713">
    <property type="entry name" value="Glycoside hydrolase/deacetylase"/>
    <property type="match status" value="1"/>
</dbReference>
<dbReference type="InterPro" id="IPR002509">
    <property type="entry name" value="NODB_dom"/>
</dbReference>
<name>A0ABS5V2G5_9GAMM</name>
<dbReference type="InterPro" id="IPR011330">
    <property type="entry name" value="Glyco_hydro/deAcase_b/a-brl"/>
</dbReference>
<dbReference type="Gene3D" id="3.20.20.370">
    <property type="entry name" value="Glycoside hydrolase/deacetylase"/>
    <property type="match status" value="1"/>
</dbReference>
<protein>
    <submittedName>
        <fullName evidence="3">Polysaccharide deacetylase family protein</fullName>
    </submittedName>
</protein>
<feature type="domain" description="NodB homology" evidence="2">
    <location>
        <begin position="65"/>
        <end position="284"/>
    </location>
</feature>
<accession>A0ABS5V2G5</accession>